<organism evidence="2 3">
    <name type="scientific">Dokdonella fugitiva</name>
    <dbReference type="NCBI Taxonomy" id="328517"/>
    <lineage>
        <taxon>Bacteria</taxon>
        <taxon>Pseudomonadati</taxon>
        <taxon>Pseudomonadota</taxon>
        <taxon>Gammaproteobacteria</taxon>
        <taxon>Lysobacterales</taxon>
        <taxon>Rhodanobacteraceae</taxon>
        <taxon>Dokdonella</taxon>
    </lineage>
</organism>
<dbReference type="GO" id="GO:0004519">
    <property type="term" value="F:endonuclease activity"/>
    <property type="evidence" value="ECO:0007669"/>
    <property type="project" value="UniProtKB-KW"/>
</dbReference>
<evidence type="ECO:0000313" key="2">
    <source>
        <dbReference type="EMBL" id="TCO40641.1"/>
    </source>
</evidence>
<keyword evidence="2" id="KW-0540">Nuclease</keyword>
<keyword evidence="2" id="KW-0378">Hydrolase</keyword>
<evidence type="ECO:0000259" key="1">
    <source>
        <dbReference type="Pfam" id="PF04471"/>
    </source>
</evidence>
<keyword evidence="3" id="KW-1185">Reference proteome</keyword>
<dbReference type="Pfam" id="PF04471">
    <property type="entry name" value="Mrr_cat"/>
    <property type="match status" value="1"/>
</dbReference>
<dbReference type="GO" id="GO:0003677">
    <property type="term" value="F:DNA binding"/>
    <property type="evidence" value="ECO:0007669"/>
    <property type="project" value="InterPro"/>
</dbReference>
<comment type="caution">
    <text evidence="2">The sequence shown here is derived from an EMBL/GenBank/DDBJ whole genome shotgun (WGS) entry which is preliminary data.</text>
</comment>
<sequence>MHSLGLASHIPSERLSEDCRGRGYRSSITLQQNIVRQVGIGSIAVVPQLGSGVCWLAKIASPFTLFAPGEIGEEYLQLRREQGLPVEEPEWHLADMVQGWSTTEWVEVPFVWIPRWIGQRALQRNTVGIIKDRDGHHRAYDVLERLFAAPSGIATYEPTEDSDEIARRLVDLLSPASFEHLVVDVLRLERPDLMWLHVGGTGDGGADGIGFRADGTPAVILQCKLRWPGWLDDPRAEAAVRRPELIIASLDPVDARAPADAEIWGPERIATAVVRHAGRLPVARPLGISGAW</sequence>
<proteinExistence type="predicted"/>
<gene>
    <name evidence="2" type="ORF">EV148_1042</name>
</gene>
<dbReference type="InterPro" id="IPR007560">
    <property type="entry name" value="Restrct_endonuc_IV_Mrr"/>
</dbReference>
<dbReference type="AlphaFoldDB" id="A0A4R2I8E9"/>
<name>A0A4R2I8E9_9GAMM</name>
<dbReference type="GO" id="GO:0009307">
    <property type="term" value="P:DNA restriction-modification system"/>
    <property type="evidence" value="ECO:0007669"/>
    <property type="project" value="InterPro"/>
</dbReference>
<reference evidence="2 3" key="1">
    <citation type="journal article" date="2015" name="Stand. Genomic Sci.">
        <title>Genomic Encyclopedia of Bacterial and Archaeal Type Strains, Phase III: the genomes of soil and plant-associated and newly described type strains.</title>
        <authorList>
            <person name="Whitman W.B."/>
            <person name="Woyke T."/>
            <person name="Klenk H.P."/>
            <person name="Zhou Y."/>
            <person name="Lilburn T.G."/>
            <person name="Beck B.J."/>
            <person name="De Vos P."/>
            <person name="Vandamme P."/>
            <person name="Eisen J.A."/>
            <person name="Garrity G."/>
            <person name="Hugenholtz P."/>
            <person name="Kyrpides N.C."/>
        </authorList>
    </citation>
    <scope>NUCLEOTIDE SEQUENCE [LARGE SCALE GENOMIC DNA]</scope>
    <source>
        <strain evidence="2 3">A3</strain>
    </source>
</reference>
<accession>A0A4R2I8E9</accession>
<dbReference type="EMBL" id="SLWQ01000004">
    <property type="protein sequence ID" value="TCO40641.1"/>
    <property type="molecule type" value="Genomic_DNA"/>
</dbReference>
<feature type="domain" description="Restriction endonuclease type IV Mrr" evidence="1">
    <location>
        <begin position="173"/>
        <end position="225"/>
    </location>
</feature>
<evidence type="ECO:0000313" key="3">
    <source>
        <dbReference type="Proteomes" id="UP000294862"/>
    </source>
</evidence>
<protein>
    <submittedName>
        <fullName evidence="2">Restriction endonuclease</fullName>
    </submittedName>
</protein>
<dbReference type="Proteomes" id="UP000294862">
    <property type="component" value="Unassembled WGS sequence"/>
</dbReference>
<keyword evidence="2" id="KW-0255">Endonuclease</keyword>